<protein>
    <recommendedName>
        <fullName evidence="6">ATP-dependent DNA helicase RecQ</fullName>
    </recommendedName>
    <alternativeName>
        <fullName evidence="7">DNA 3'-5' helicase RecQ</fullName>
    </alternativeName>
</protein>
<dbReference type="GO" id="GO:0043138">
    <property type="term" value="F:3'-5' DNA helicase activity"/>
    <property type="evidence" value="ECO:0007669"/>
    <property type="project" value="TreeGrafter"/>
</dbReference>
<dbReference type="Pfam" id="PF00271">
    <property type="entry name" value="Helicase_C"/>
    <property type="match status" value="1"/>
</dbReference>
<dbReference type="Pfam" id="PF00270">
    <property type="entry name" value="DEAD"/>
    <property type="match status" value="1"/>
</dbReference>
<evidence type="ECO:0000256" key="5">
    <source>
        <dbReference type="ARBA" id="ARBA00023125"/>
    </source>
</evidence>
<gene>
    <name evidence="10" type="ORF">G8O30_07015</name>
</gene>
<dbReference type="InterPro" id="IPR011545">
    <property type="entry name" value="DEAD/DEAH_box_helicase_dom"/>
</dbReference>
<evidence type="ECO:0000256" key="6">
    <source>
        <dbReference type="ARBA" id="ARBA00044535"/>
    </source>
</evidence>
<dbReference type="GO" id="GO:0006281">
    <property type="term" value="P:DNA repair"/>
    <property type="evidence" value="ECO:0007669"/>
    <property type="project" value="TreeGrafter"/>
</dbReference>
<evidence type="ECO:0000256" key="7">
    <source>
        <dbReference type="ARBA" id="ARBA00044550"/>
    </source>
</evidence>
<dbReference type="PANTHER" id="PTHR13710:SF84">
    <property type="entry name" value="ATP-DEPENDENT DNA HELICASE RECS-RELATED"/>
    <property type="match status" value="1"/>
</dbReference>
<accession>A0A7S8HFR5</accession>
<feature type="domain" description="Helicase C-terminal" evidence="9">
    <location>
        <begin position="215"/>
        <end position="371"/>
    </location>
</feature>
<evidence type="ECO:0000259" key="9">
    <source>
        <dbReference type="PROSITE" id="PS51194"/>
    </source>
</evidence>
<dbReference type="GO" id="GO:0005524">
    <property type="term" value="F:ATP binding"/>
    <property type="evidence" value="ECO:0007669"/>
    <property type="project" value="UniProtKB-KW"/>
</dbReference>
<dbReference type="RefSeq" id="WP_239674264.1">
    <property type="nucleotide sequence ID" value="NZ_CP049742.1"/>
</dbReference>
<dbReference type="FunFam" id="3.40.50.300:FF:001363">
    <property type="entry name" value="ATP-dependent DNA helicase RecQ"/>
    <property type="match status" value="1"/>
</dbReference>
<dbReference type="AlphaFoldDB" id="A0A7S8HFR5"/>
<dbReference type="KEGG" id="mcui:G8O30_07015"/>
<dbReference type="InterPro" id="IPR032284">
    <property type="entry name" value="RecQ_Zn-bd"/>
</dbReference>
<dbReference type="PANTHER" id="PTHR13710">
    <property type="entry name" value="DNA HELICASE RECQ FAMILY MEMBER"/>
    <property type="match status" value="1"/>
</dbReference>
<evidence type="ECO:0000256" key="2">
    <source>
        <dbReference type="ARBA" id="ARBA00022801"/>
    </source>
</evidence>
<dbReference type="GO" id="GO:0009378">
    <property type="term" value="F:four-way junction helicase activity"/>
    <property type="evidence" value="ECO:0007669"/>
    <property type="project" value="TreeGrafter"/>
</dbReference>
<dbReference type="InterPro" id="IPR004589">
    <property type="entry name" value="DNA_helicase_ATP-dep_RecQ"/>
</dbReference>
<dbReference type="SMART" id="SM00490">
    <property type="entry name" value="HELICc"/>
    <property type="match status" value="1"/>
</dbReference>
<dbReference type="InterPro" id="IPR001650">
    <property type="entry name" value="Helicase_C-like"/>
</dbReference>
<keyword evidence="3 10" id="KW-0347">Helicase</keyword>
<dbReference type="GO" id="GO:0030894">
    <property type="term" value="C:replisome"/>
    <property type="evidence" value="ECO:0007669"/>
    <property type="project" value="TreeGrafter"/>
</dbReference>
<dbReference type="Proteomes" id="UP000593626">
    <property type="component" value="Chromosome"/>
</dbReference>
<dbReference type="NCBIfam" id="TIGR00614">
    <property type="entry name" value="recQ_fam"/>
    <property type="match status" value="1"/>
</dbReference>
<evidence type="ECO:0000256" key="3">
    <source>
        <dbReference type="ARBA" id="ARBA00022806"/>
    </source>
</evidence>
<keyword evidence="4" id="KW-0067">ATP-binding</keyword>
<keyword evidence="2" id="KW-0378">Hydrolase</keyword>
<evidence type="ECO:0000313" key="10">
    <source>
        <dbReference type="EMBL" id="QPC46730.1"/>
    </source>
</evidence>
<dbReference type="InterPro" id="IPR027417">
    <property type="entry name" value="P-loop_NTPase"/>
</dbReference>
<dbReference type="GO" id="GO:0003677">
    <property type="term" value="F:DNA binding"/>
    <property type="evidence" value="ECO:0007669"/>
    <property type="project" value="UniProtKB-KW"/>
</dbReference>
<dbReference type="GO" id="GO:0016787">
    <property type="term" value="F:hydrolase activity"/>
    <property type="evidence" value="ECO:0007669"/>
    <property type="project" value="UniProtKB-KW"/>
</dbReference>
<dbReference type="PROSITE" id="PS00690">
    <property type="entry name" value="DEAH_ATP_HELICASE"/>
    <property type="match status" value="1"/>
</dbReference>
<dbReference type="InterPro" id="IPR002464">
    <property type="entry name" value="DNA/RNA_helicase_DEAH_CS"/>
</dbReference>
<dbReference type="SMART" id="SM00487">
    <property type="entry name" value="DEXDc"/>
    <property type="match status" value="1"/>
</dbReference>
<dbReference type="CDD" id="cd17920">
    <property type="entry name" value="DEXHc_RecQ"/>
    <property type="match status" value="1"/>
</dbReference>
<dbReference type="PROSITE" id="PS51192">
    <property type="entry name" value="HELICASE_ATP_BIND_1"/>
    <property type="match status" value="1"/>
</dbReference>
<sequence length="478" mass="55220">MNLHKILQERFGYSSFRPGQKEVITSLLKGKNTLAMLPTGTGKSLCYQLPAYTIEGHIIIISPLLSLMQDQVNRMKMVGEKSVVAVNSFLSQEERSDVLKNISRYKFIFVSPEMMQNPYFQRSISSLSIGLLVVDEAHCISQWGLDFRPDYLRIGEFRKLIGEPLTLALTATATKKVRKDIFTYLHLDSWEEHIYSVDRRNIAMNVEKVSSVEEKKERLLFLCKELKGSGIIYFSSKRLAEECHQLFVNAGIGNTAYYHAGLSTEDRMLIQQQFIDSQLRVICATSAFGMGINKEDIRFVIHFHMPSQMESYIQEIGRAGRDGEKSIAIQLYQEGDETLTYSMVEYELPSEDTIDRFLEGNVLEEELQETSGVRYLQYLESKFAHLPLVEKRKYMVEQKNNRISQKLVKVKEMHDWVLTSNCRRKELVSLFDEQIENKPVTCCDNCGMDVSNFFGEELLQINEVQKDWKWMLHDIILG</sequence>
<dbReference type="GO" id="GO:0005737">
    <property type="term" value="C:cytoplasm"/>
    <property type="evidence" value="ECO:0007669"/>
    <property type="project" value="TreeGrafter"/>
</dbReference>
<dbReference type="SUPFAM" id="SSF52540">
    <property type="entry name" value="P-loop containing nucleoside triphosphate hydrolases"/>
    <property type="match status" value="1"/>
</dbReference>
<feature type="domain" description="Helicase ATP-binding" evidence="8">
    <location>
        <begin position="24"/>
        <end position="191"/>
    </location>
</feature>
<proteinExistence type="predicted"/>
<evidence type="ECO:0000256" key="1">
    <source>
        <dbReference type="ARBA" id="ARBA00022741"/>
    </source>
</evidence>
<dbReference type="GO" id="GO:0043590">
    <property type="term" value="C:bacterial nucleoid"/>
    <property type="evidence" value="ECO:0007669"/>
    <property type="project" value="TreeGrafter"/>
</dbReference>
<organism evidence="10 11">
    <name type="scientific">Mangrovibacillus cuniculi</name>
    <dbReference type="NCBI Taxonomy" id="2593652"/>
    <lineage>
        <taxon>Bacteria</taxon>
        <taxon>Bacillati</taxon>
        <taxon>Bacillota</taxon>
        <taxon>Bacilli</taxon>
        <taxon>Bacillales</taxon>
        <taxon>Bacillaceae</taxon>
        <taxon>Mangrovibacillus</taxon>
    </lineage>
</organism>
<evidence type="ECO:0000259" key="8">
    <source>
        <dbReference type="PROSITE" id="PS51192"/>
    </source>
</evidence>
<dbReference type="PROSITE" id="PS51194">
    <property type="entry name" value="HELICASE_CTER"/>
    <property type="match status" value="1"/>
</dbReference>
<reference evidence="10 11" key="1">
    <citation type="submission" date="2019-07" db="EMBL/GenBank/DDBJ databases">
        <title>Genome sequence of 2 isolates from Red Sea Mangroves.</title>
        <authorList>
            <person name="Sefrji F."/>
            <person name="Michoud G."/>
            <person name="Merlino G."/>
            <person name="Daffonchio D."/>
        </authorList>
    </citation>
    <scope>NUCLEOTIDE SEQUENCE [LARGE SCALE GENOMIC DNA]</scope>
    <source>
        <strain evidence="10 11">R1DC41</strain>
    </source>
</reference>
<dbReference type="EMBL" id="CP049742">
    <property type="protein sequence ID" value="QPC46730.1"/>
    <property type="molecule type" value="Genomic_DNA"/>
</dbReference>
<dbReference type="GO" id="GO:0006310">
    <property type="term" value="P:DNA recombination"/>
    <property type="evidence" value="ECO:0007669"/>
    <property type="project" value="InterPro"/>
</dbReference>
<keyword evidence="1" id="KW-0547">Nucleotide-binding</keyword>
<dbReference type="Pfam" id="PF16124">
    <property type="entry name" value="RecQ_Zn_bind"/>
    <property type="match status" value="1"/>
</dbReference>
<dbReference type="InterPro" id="IPR014001">
    <property type="entry name" value="Helicase_ATP-bd"/>
</dbReference>
<dbReference type="Gene3D" id="3.40.50.300">
    <property type="entry name" value="P-loop containing nucleotide triphosphate hydrolases"/>
    <property type="match status" value="2"/>
</dbReference>
<evidence type="ECO:0000256" key="4">
    <source>
        <dbReference type="ARBA" id="ARBA00022840"/>
    </source>
</evidence>
<keyword evidence="5" id="KW-0238">DNA-binding</keyword>
<name>A0A7S8HFR5_9BACI</name>
<keyword evidence="11" id="KW-1185">Reference proteome</keyword>
<evidence type="ECO:0000313" key="11">
    <source>
        <dbReference type="Proteomes" id="UP000593626"/>
    </source>
</evidence>